<name>A0ABQ8XQR7_9EUKA</name>
<gene>
    <name evidence="1" type="ORF">M0813_29414</name>
</gene>
<proteinExistence type="predicted"/>
<comment type="caution">
    <text evidence="1">The sequence shown here is derived from an EMBL/GenBank/DDBJ whole genome shotgun (WGS) entry which is preliminary data.</text>
</comment>
<evidence type="ECO:0008006" key="3">
    <source>
        <dbReference type="Google" id="ProtNLM"/>
    </source>
</evidence>
<accession>A0ABQ8XQR7</accession>
<organism evidence="1 2">
    <name type="scientific">Anaeramoeba flamelloides</name>
    <dbReference type="NCBI Taxonomy" id="1746091"/>
    <lineage>
        <taxon>Eukaryota</taxon>
        <taxon>Metamonada</taxon>
        <taxon>Anaeramoebidae</taxon>
        <taxon>Anaeramoeba</taxon>
    </lineage>
</organism>
<reference evidence="1" key="1">
    <citation type="submission" date="2022-08" db="EMBL/GenBank/DDBJ databases">
        <title>Novel sulfate-reducing endosymbionts in the free-living metamonad Anaeramoeba.</title>
        <authorList>
            <person name="Jerlstrom-Hultqvist J."/>
            <person name="Cepicka I."/>
            <person name="Gallot-Lavallee L."/>
            <person name="Salas-Leiva D."/>
            <person name="Curtis B.A."/>
            <person name="Zahonova K."/>
            <person name="Pipaliya S."/>
            <person name="Dacks J."/>
            <person name="Roger A.J."/>
        </authorList>
    </citation>
    <scope>NUCLEOTIDE SEQUENCE</scope>
    <source>
        <strain evidence="1">Schooner1</strain>
    </source>
</reference>
<evidence type="ECO:0000313" key="1">
    <source>
        <dbReference type="EMBL" id="KAJ6234424.1"/>
    </source>
</evidence>
<protein>
    <recommendedName>
        <fullName evidence="3">E2F/DP family winged-helix DNA-binding domain-containing protein</fullName>
    </recommendedName>
</protein>
<dbReference type="Proteomes" id="UP001150062">
    <property type="component" value="Unassembled WGS sequence"/>
</dbReference>
<keyword evidence="2" id="KW-1185">Reference proteome</keyword>
<dbReference type="EMBL" id="JAOAOG010000270">
    <property type="protein sequence ID" value="KAJ6234424.1"/>
    <property type="molecule type" value="Genomic_DNA"/>
</dbReference>
<sequence>MSLKKEIPYFYTLVWDFGDYLVRTFKDQEEFKLEGCVRSFIDTNLPNKNKNIKGQMEKALYQVCKLFSQNSIFVLPDQTHPQKNKTKKSVGKQISPNYDHLKNNFVLNPIWRSILLKTVNQPIETTRNSITVPLSTVRTHNNNKDQVSKSNRSEKTIGILTFKICKRLLKGPSTREELQKETGFIKQRIRTVLSIYKAIDLVSEDNSTHHIKWNGYQAKVITDSQKYINHLIKLRNQKRLLAKKLTQVLAKFETKVQNDQFNQKHFTTSRIPNQLRAIHNRILPLSKEKVSQILFSNKLNTQSNITQQTRSVLKLSKKITVHLRNLQMYSTTNHQQLSGTINRTTNTKKKRKNCSRKKRRVAQKKSIKLKIKKVKTQSLTTSTRNQEIKKGALNTPQIKLKRISNFSKISEYEKDAINAILSLTKTHSNNTQKKPNNSSVSTAMNGNFLHNSISIIPLLLLITQEN</sequence>
<evidence type="ECO:0000313" key="2">
    <source>
        <dbReference type="Proteomes" id="UP001150062"/>
    </source>
</evidence>